<evidence type="ECO:0000256" key="6">
    <source>
        <dbReference type="ARBA" id="ARBA00023136"/>
    </source>
</evidence>
<feature type="domain" description="ABC transmembrane type-1" evidence="8">
    <location>
        <begin position="94"/>
        <end position="291"/>
    </location>
</feature>
<feature type="transmembrane region" description="Helical" evidence="7">
    <location>
        <begin position="129"/>
        <end position="152"/>
    </location>
</feature>
<comment type="subcellular location">
    <subcellularLocation>
        <location evidence="1 7">Cell membrane</location>
        <topology evidence="1 7">Multi-pass membrane protein</topology>
    </subcellularLocation>
</comment>
<sequence>MGRYVARRFVSMIITLWFVITITFFLMHSIPGGPFSREKALPEKVLEALNEKYHLNDPLWKQYTDYLQGVVVLDFGPSFSRPGIFVWDKIQEGFPISAKVGGIASLFVIIAGIPAGVISALYQNKLPDYIVTVIATVGVAVPSFVVATLFIYVFSEKLMLVPAYGLEEIKSYIGPTIALAGFSLSFVARLSRSSLLEVMQQDYIRTARAKGLSELSVIFKHAIKNSLIPVITYMGPTIASILTGSFVVERIFAIPGMGKLFVESVGNRDYTMIMGTTIFYAAFAIIMIFLVDIAYGIIDPRIKLGD</sequence>
<evidence type="ECO:0000256" key="7">
    <source>
        <dbReference type="RuleBase" id="RU363032"/>
    </source>
</evidence>
<dbReference type="InterPro" id="IPR000515">
    <property type="entry name" value="MetI-like"/>
</dbReference>
<keyword evidence="2 7" id="KW-0813">Transport</keyword>
<accession>A0ABS5PML9</accession>
<keyword evidence="6 7" id="KW-0472">Membrane</keyword>
<keyword evidence="3" id="KW-1003">Cell membrane</keyword>
<keyword evidence="4 7" id="KW-0812">Transmembrane</keyword>
<dbReference type="Pfam" id="PF00528">
    <property type="entry name" value="BPD_transp_1"/>
    <property type="match status" value="1"/>
</dbReference>
<evidence type="ECO:0000256" key="5">
    <source>
        <dbReference type="ARBA" id="ARBA00022989"/>
    </source>
</evidence>
<feature type="transmembrane region" description="Helical" evidence="7">
    <location>
        <begin position="9"/>
        <end position="30"/>
    </location>
</feature>
<dbReference type="SUPFAM" id="SSF161098">
    <property type="entry name" value="MetI-like"/>
    <property type="match status" value="1"/>
</dbReference>
<evidence type="ECO:0000256" key="4">
    <source>
        <dbReference type="ARBA" id="ARBA00022692"/>
    </source>
</evidence>
<dbReference type="Proteomes" id="UP000746471">
    <property type="component" value="Unassembled WGS sequence"/>
</dbReference>
<dbReference type="PANTHER" id="PTHR30465">
    <property type="entry name" value="INNER MEMBRANE ABC TRANSPORTER"/>
    <property type="match status" value="1"/>
</dbReference>
<evidence type="ECO:0000256" key="3">
    <source>
        <dbReference type="ARBA" id="ARBA00022475"/>
    </source>
</evidence>
<dbReference type="CDD" id="cd06261">
    <property type="entry name" value="TM_PBP2"/>
    <property type="match status" value="1"/>
</dbReference>
<keyword evidence="5 7" id="KW-1133">Transmembrane helix</keyword>
<evidence type="ECO:0000259" key="8">
    <source>
        <dbReference type="PROSITE" id="PS50928"/>
    </source>
</evidence>
<dbReference type="PROSITE" id="PS50928">
    <property type="entry name" value="ABC_TM1"/>
    <property type="match status" value="1"/>
</dbReference>
<dbReference type="InterPro" id="IPR035906">
    <property type="entry name" value="MetI-like_sf"/>
</dbReference>
<comment type="similarity">
    <text evidence="7">Belongs to the binding-protein-dependent transport system permease family.</text>
</comment>
<protein>
    <submittedName>
        <fullName evidence="9">ABC transporter permease</fullName>
    </submittedName>
</protein>
<dbReference type="EMBL" id="JAHBCL010000003">
    <property type="protein sequence ID" value="MBS7525606.1"/>
    <property type="molecule type" value="Genomic_DNA"/>
</dbReference>
<feature type="transmembrane region" description="Helical" evidence="7">
    <location>
        <begin position="230"/>
        <end position="252"/>
    </location>
</feature>
<evidence type="ECO:0000256" key="2">
    <source>
        <dbReference type="ARBA" id="ARBA00022448"/>
    </source>
</evidence>
<gene>
    <name evidence="9" type="ORF">KHM83_02835</name>
</gene>
<proteinExistence type="inferred from homology"/>
<comment type="caution">
    <text evidence="9">The sequence shown here is derived from an EMBL/GenBank/DDBJ whole genome shotgun (WGS) entry which is preliminary data.</text>
</comment>
<name>A0ABS5PML9_9FIRM</name>
<dbReference type="Gene3D" id="1.10.3720.10">
    <property type="entry name" value="MetI-like"/>
    <property type="match status" value="1"/>
</dbReference>
<evidence type="ECO:0000313" key="9">
    <source>
        <dbReference type="EMBL" id="MBS7525606.1"/>
    </source>
</evidence>
<feature type="transmembrane region" description="Helical" evidence="7">
    <location>
        <begin position="272"/>
        <end position="298"/>
    </location>
</feature>
<reference evidence="9 10" key="1">
    <citation type="submission" date="2021-05" db="EMBL/GenBank/DDBJ databases">
        <title>Fusibacter ferrireducens sp. nov., an anaerobic, sulfur- and Fe-reducing bacterium isolated from the mangrove sediment.</title>
        <authorList>
            <person name="Qiu D."/>
        </authorList>
    </citation>
    <scope>NUCLEOTIDE SEQUENCE [LARGE SCALE GENOMIC DNA]</scope>
    <source>
        <strain evidence="9 10">DSM 12116</strain>
    </source>
</reference>
<organism evidence="9 10">
    <name type="scientific">Fusibacter paucivorans</name>
    <dbReference type="NCBI Taxonomy" id="76009"/>
    <lineage>
        <taxon>Bacteria</taxon>
        <taxon>Bacillati</taxon>
        <taxon>Bacillota</taxon>
        <taxon>Clostridia</taxon>
        <taxon>Eubacteriales</taxon>
        <taxon>Eubacteriales Family XII. Incertae Sedis</taxon>
        <taxon>Fusibacter</taxon>
    </lineage>
</organism>
<keyword evidence="10" id="KW-1185">Reference proteome</keyword>
<dbReference type="InterPro" id="IPR045621">
    <property type="entry name" value="BPD_transp_1_N"/>
</dbReference>
<evidence type="ECO:0000256" key="1">
    <source>
        <dbReference type="ARBA" id="ARBA00004651"/>
    </source>
</evidence>
<dbReference type="PANTHER" id="PTHR30465:SF74">
    <property type="entry name" value="OLIGOPEPTIDE TRANSPORT SYSTEM PERMEASE PROTEIN OPPB"/>
    <property type="match status" value="1"/>
</dbReference>
<feature type="transmembrane region" description="Helical" evidence="7">
    <location>
        <begin position="103"/>
        <end position="122"/>
    </location>
</feature>
<feature type="transmembrane region" description="Helical" evidence="7">
    <location>
        <begin position="172"/>
        <end position="190"/>
    </location>
</feature>
<evidence type="ECO:0000313" key="10">
    <source>
        <dbReference type="Proteomes" id="UP000746471"/>
    </source>
</evidence>
<dbReference type="Pfam" id="PF19300">
    <property type="entry name" value="BPD_transp_1_N"/>
    <property type="match status" value="1"/>
</dbReference>